<dbReference type="PANTHER" id="PTHR30574">
    <property type="entry name" value="INNER MEMBRANE PROTEIN YEDE"/>
    <property type="match status" value="1"/>
</dbReference>
<comment type="subcellular location">
    <subcellularLocation>
        <location evidence="1">Cell inner membrane</location>
        <topology evidence="1">Multi-pass membrane protein</topology>
    </subcellularLocation>
</comment>
<keyword evidence="3" id="KW-1003">Cell membrane</keyword>
<keyword evidence="5 9" id="KW-0812">Transmembrane</keyword>
<feature type="transmembrane region" description="Helical" evidence="9">
    <location>
        <begin position="236"/>
        <end position="269"/>
    </location>
</feature>
<evidence type="ECO:0000256" key="8">
    <source>
        <dbReference type="ARBA" id="ARBA00035655"/>
    </source>
</evidence>
<evidence type="ECO:0000313" key="11">
    <source>
        <dbReference type="Proteomes" id="UP000220836"/>
    </source>
</evidence>
<feature type="transmembrane region" description="Helical" evidence="9">
    <location>
        <begin position="162"/>
        <end position="182"/>
    </location>
</feature>
<proteinExistence type="inferred from homology"/>
<evidence type="ECO:0000256" key="4">
    <source>
        <dbReference type="ARBA" id="ARBA00022519"/>
    </source>
</evidence>
<feature type="transmembrane region" description="Helical" evidence="9">
    <location>
        <begin position="86"/>
        <end position="109"/>
    </location>
</feature>
<evidence type="ECO:0000313" key="10">
    <source>
        <dbReference type="EMBL" id="SMX40826.1"/>
    </source>
</evidence>
<reference evidence="10 11" key="1">
    <citation type="submission" date="2017-05" db="EMBL/GenBank/DDBJ databases">
        <authorList>
            <person name="Song R."/>
            <person name="Chenine A.L."/>
            <person name="Ruprecht R.M."/>
        </authorList>
    </citation>
    <scope>NUCLEOTIDE SEQUENCE [LARGE SCALE GENOMIC DNA]</scope>
    <source>
        <strain evidence="10 11">CECT 8663</strain>
    </source>
</reference>
<feature type="transmembrane region" description="Helical" evidence="9">
    <location>
        <begin position="194"/>
        <end position="216"/>
    </location>
</feature>
<keyword evidence="4" id="KW-0997">Cell inner membrane</keyword>
<dbReference type="RefSeq" id="WP_097804695.1">
    <property type="nucleotide sequence ID" value="NZ_FXYH01000006.1"/>
</dbReference>
<comment type="similarity">
    <text evidence="8">Belongs to the TsuA/YedE (TC 9.B.102) family.</text>
</comment>
<feature type="transmembrane region" description="Helical" evidence="9">
    <location>
        <begin position="121"/>
        <end position="142"/>
    </location>
</feature>
<keyword evidence="2" id="KW-0813">Transport</keyword>
<evidence type="ECO:0000256" key="3">
    <source>
        <dbReference type="ARBA" id="ARBA00022475"/>
    </source>
</evidence>
<evidence type="ECO:0000256" key="7">
    <source>
        <dbReference type="ARBA" id="ARBA00023136"/>
    </source>
</evidence>
<feature type="transmembrane region" description="Helical" evidence="9">
    <location>
        <begin position="51"/>
        <end position="74"/>
    </location>
</feature>
<dbReference type="Proteomes" id="UP000220836">
    <property type="component" value="Unassembled WGS sequence"/>
</dbReference>
<dbReference type="OrthoDB" id="5342349at2"/>
<keyword evidence="11" id="KW-1185">Reference proteome</keyword>
<feature type="transmembrane region" description="Helical" evidence="9">
    <location>
        <begin position="290"/>
        <end position="309"/>
    </location>
</feature>
<feature type="transmembrane region" description="Helical" evidence="9">
    <location>
        <begin position="315"/>
        <end position="337"/>
    </location>
</feature>
<feature type="transmembrane region" description="Helical" evidence="9">
    <location>
        <begin position="12"/>
        <end position="31"/>
    </location>
</feature>
<sequence length="349" mass="35839">MFESLGFEDLTAPQVAVYFALILGALFGALAERTKFCFRRGLVGEDRRQALGVWLTALAVAVIGTQLAVGYELISFDDHRFLTSDLPIAAILVGGTLFGAGMVLTRGCASRLTILSATGNLRAVTVLLVFAISAHAILKGALAPLRSSLGAITLPMGDAISLASLPGGALFWTGVLAIAALAVGLRSGNRPSMLLAAALIGALVPLGWVGTGFILYDDFDPVAMESLAFTSPWTDTLFWTVAASSIPANFGLGLIGGTLLGSFVSAAAARRLQWQSFTSAPETLRYISGAVMMGIGGVLAGGCTIGAGLSGIPTLSVAALLTLLVITLSALTTNILMRPAAARALSPAE</sequence>
<dbReference type="Pfam" id="PF04143">
    <property type="entry name" value="Sulf_transp"/>
    <property type="match status" value="1"/>
</dbReference>
<dbReference type="AlphaFoldDB" id="A0A238KFM2"/>
<evidence type="ECO:0000256" key="1">
    <source>
        <dbReference type="ARBA" id="ARBA00004429"/>
    </source>
</evidence>
<evidence type="ECO:0000256" key="5">
    <source>
        <dbReference type="ARBA" id="ARBA00022692"/>
    </source>
</evidence>
<evidence type="ECO:0000256" key="9">
    <source>
        <dbReference type="SAM" id="Phobius"/>
    </source>
</evidence>
<dbReference type="InterPro" id="IPR007272">
    <property type="entry name" value="Sulf_transp_TsuA/YedE"/>
</dbReference>
<accession>A0A238KFM2</accession>
<keyword evidence="6 9" id="KW-1133">Transmembrane helix</keyword>
<dbReference type="PANTHER" id="PTHR30574:SF1">
    <property type="entry name" value="SULPHUR TRANSPORT DOMAIN-CONTAINING PROTEIN"/>
    <property type="match status" value="1"/>
</dbReference>
<organism evidence="10 11">
    <name type="scientific">Pelagimonas varians</name>
    <dbReference type="NCBI Taxonomy" id="696760"/>
    <lineage>
        <taxon>Bacteria</taxon>
        <taxon>Pseudomonadati</taxon>
        <taxon>Pseudomonadota</taxon>
        <taxon>Alphaproteobacteria</taxon>
        <taxon>Rhodobacterales</taxon>
        <taxon>Roseobacteraceae</taxon>
        <taxon>Pelagimonas</taxon>
    </lineage>
</organism>
<keyword evidence="7 9" id="KW-0472">Membrane</keyword>
<evidence type="ECO:0000256" key="2">
    <source>
        <dbReference type="ARBA" id="ARBA00022448"/>
    </source>
</evidence>
<name>A0A238KFM2_9RHOB</name>
<evidence type="ECO:0000256" key="6">
    <source>
        <dbReference type="ARBA" id="ARBA00022989"/>
    </source>
</evidence>
<dbReference type="GO" id="GO:0005886">
    <property type="term" value="C:plasma membrane"/>
    <property type="evidence" value="ECO:0007669"/>
    <property type="project" value="UniProtKB-SubCell"/>
</dbReference>
<dbReference type="EMBL" id="FXYH01000006">
    <property type="protein sequence ID" value="SMX40826.1"/>
    <property type="molecule type" value="Genomic_DNA"/>
</dbReference>
<protein>
    <submittedName>
        <fullName evidence="10">Putative inner membrane protein</fullName>
    </submittedName>
</protein>
<gene>
    <name evidence="10" type="ORF">PEV8663_02131</name>
</gene>